<dbReference type="EMBL" id="JABZXS010000001">
    <property type="protein sequence ID" value="MBF1672642.1"/>
    <property type="molecule type" value="Genomic_DNA"/>
</dbReference>
<evidence type="ECO:0000313" key="2">
    <source>
        <dbReference type="Proteomes" id="UP000785653"/>
    </source>
</evidence>
<name>A0A930LSR0_9MICC</name>
<evidence type="ECO:0000313" key="1">
    <source>
        <dbReference type="EMBL" id="MBF1672642.1"/>
    </source>
</evidence>
<dbReference type="Proteomes" id="UP000785653">
    <property type="component" value="Unassembled WGS sequence"/>
</dbReference>
<reference evidence="1" key="1">
    <citation type="submission" date="2020-04" db="EMBL/GenBank/DDBJ databases">
        <title>Deep metagenomics examines the oral microbiome during advanced dental caries in children, revealing novel taxa and co-occurrences with host molecules.</title>
        <authorList>
            <person name="Baker J.L."/>
            <person name="Morton J.T."/>
            <person name="Dinis M."/>
            <person name="Alvarez R."/>
            <person name="Tran N.C."/>
            <person name="Knight R."/>
            <person name="Edlund A."/>
        </authorList>
    </citation>
    <scope>NUCLEOTIDE SEQUENCE</scope>
    <source>
        <strain evidence="1">JCVI_47_bin.3</strain>
    </source>
</reference>
<dbReference type="Pfam" id="PF25681">
    <property type="entry name" value="Phage_TTP_17"/>
    <property type="match status" value="1"/>
</dbReference>
<dbReference type="AlphaFoldDB" id="A0A930LSR0"/>
<gene>
    <name evidence="1" type="ORF">HXO65_00280</name>
</gene>
<accession>A0A930LSR0</accession>
<organism evidence="1 2">
    <name type="scientific">Rothia mucilaginosa</name>
    <dbReference type="NCBI Taxonomy" id="43675"/>
    <lineage>
        <taxon>Bacteria</taxon>
        <taxon>Bacillati</taxon>
        <taxon>Actinomycetota</taxon>
        <taxon>Actinomycetes</taxon>
        <taxon>Micrococcales</taxon>
        <taxon>Micrococcaceae</taxon>
        <taxon>Rothia</taxon>
    </lineage>
</organism>
<dbReference type="InterPro" id="IPR058154">
    <property type="entry name" value="Bxb1_TTP-like"/>
</dbReference>
<protein>
    <submittedName>
        <fullName evidence="1">Uncharacterized protein</fullName>
    </submittedName>
</protein>
<comment type="caution">
    <text evidence="1">The sequence shown here is derived from an EMBL/GenBank/DDBJ whole genome shotgun (WGS) entry which is preliminary data.</text>
</comment>
<proteinExistence type="predicted"/>
<sequence>MARHKNYDPADVVGVNWATVLVGTKGPATPFPDISNFKFEDATTYPTGFVPLGLTSRESLPSVTTDGGEETVLDTAEMKNVESLTSGKSFSIAFTVHSLNKNTLKIAFGGGKDESQVVKGSGTSTQIIQGISSGDNSLELPVLIIYSGGGKNVGLYWPRVKVSGGTLADVSMESLMALNFTGKMLQPTTEHLKEITKVFTSGGSSGGSHEGYLIKPSAPAVTAKAVVALEGGDPASPVPAVVPGG</sequence>